<gene>
    <name evidence="1" type="ORF">SETIT_7G063500v2</name>
</gene>
<name>A0A368RSH2_SETIT</name>
<proteinExistence type="predicted"/>
<reference evidence="1" key="1">
    <citation type="journal article" date="2012" name="Nat. Biotechnol.">
        <title>Reference genome sequence of the model plant Setaria.</title>
        <authorList>
            <person name="Bennetzen J.L."/>
            <person name="Schmutz J."/>
            <person name="Wang H."/>
            <person name="Percifield R."/>
            <person name="Hawkins J."/>
            <person name="Pontaroli A.C."/>
            <person name="Estep M."/>
            <person name="Feng L."/>
            <person name="Vaughn J.N."/>
            <person name="Grimwood J."/>
            <person name="Jenkins J."/>
            <person name="Barry K."/>
            <person name="Lindquist E."/>
            <person name="Hellsten U."/>
            <person name="Deshpande S."/>
            <person name="Wang X."/>
            <person name="Wu X."/>
            <person name="Mitros T."/>
            <person name="Triplett J."/>
            <person name="Yang X."/>
            <person name="Ye C.Y."/>
            <person name="Mauro-Herrera M."/>
            <person name="Wang L."/>
            <person name="Li P."/>
            <person name="Sharma M."/>
            <person name="Sharma R."/>
            <person name="Ronald P.C."/>
            <person name="Panaud O."/>
            <person name="Kellogg E.A."/>
            <person name="Brutnell T.P."/>
            <person name="Doust A.N."/>
            <person name="Tuskan G.A."/>
            <person name="Rokhsar D."/>
            <person name="Devos K.M."/>
        </authorList>
    </citation>
    <scope>NUCLEOTIDE SEQUENCE [LARGE SCALE GENOMIC DNA]</scope>
    <source>
        <strain evidence="1">Yugu1</strain>
    </source>
</reference>
<accession>A0A368RSH2</accession>
<evidence type="ECO:0000313" key="1">
    <source>
        <dbReference type="EMBL" id="RCV33197.1"/>
    </source>
</evidence>
<reference evidence="1" key="2">
    <citation type="submission" date="2015-07" db="EMBL/GenBank/DDBJ databases">
        <authorList>
            <person name="Noorani M."/>
        </authorList>
    </citation>
    <scope>NUCLEOTIDE SEQUENCE</scope>
    <source>
        <strain evidence="1">Yugu1</strain>
    </source>
</reference>
<sequence>MEREALGMIFVATRETKKQDMVASSSRNYLIPSATQQYTGTQLQHS</sequence>
<dbReference type="AlphaFoldDB" id="A0A368RSH2"/>
<dbReference type="EMBL" id="CM003534">
    <property type="protein sequence ID" value="RCV33197.1"/>
    <property type="molecule type" value="Genomic_DNA"/>
</dbReference>
<organism evidence="1">
    <name type="scientific">Setaria italica</name>
    <name type="common">Foxtail millet</name>
    <name type="synonym">Panicum italicum</name>
    <dbReference type="NCBI Taxonomy" id="4555"/>
    <lineage>
        <taxon>Eukaryota</taxon>
        <taxon>Viridiplantae</taxon>
        <taxon>Streptophyta</taxon>
        <taxon>Embryophyta</taxon>
        <taxon>Tracheophyta</taxon>
        <taxon>Spermatophyta</taxon>
        <taxon>Magnoliopsida</taxon>
        <taxon>Liliopsida</taxon>
        <taxon>Poales</taxon>
        <taxon>Poaceae</taxon>
        <taxon>PACMAD clade</taxon>
        <taxon>Panicoideae</taxon>
        <taxon>Panicodae</taxon>
        <taxon>Paniceae</taxon>
        <taxon>Cenchrinae</taxon>
        <taxon>Setaria</taxon>
    </lineage>
</organism>
<protein>
    <submittedName>
        <fullName evidence="1">Uncharacterized protein</fullName>
    </submittedName>
</protein>